<dbReference type="EMBL" id="CP108253">
    <property type="protein sequence ID" value="WTU38193.1"/>
    <property type="molecule type" value="Genomic_DNA"/>
</dbReference>
<evidence type="ECO:0000313" key="3">
    <source>
        <dbReference type="EMBL" id="WTU45165.1"/>
    </source>
</evidence>
<dbReference type="AlphaFoldDB" id="A0AAU2GQ90"/>
<evidence type="ECO:0000256" key="1">
    <source>
        <dbReference type="SAM" id="MobiDB-lite"/>
    </source>
</evidence>
<organism evidence="2">
    <name type="scientific">Streptomyces sp. NBC_00060</name>
    <dbReference type="NCBI Taxonomy" id="2975636"/>
    <lineage>
        <taxon>Bacteria</taxon>
        <taxon>Bacillati</taxon>
        <taxon>Actinomycetota</taxon>
        <taxon>Actinomycetes</taxon>
        <taxon>Kitasatosporales</taxon>
        <taxon>Streptomycetaceae</taxon>
        <taxon>Streptomyces</taxon>
    </lineage>
</organism>
<reference evidence="2" key="1">
    <citation type="submission" date="2022-10" db="EMBL/GenBank/DDBJ databases">
        <title>The complete genomes of actinobacterial strains from the NBC collection.</title>
        <authorList>
            <person name="Joergensen T.S."/>
            <person name="Alvarez Arevalo M."/>
            <person name="Sterndorff E.B."/>
            <person name="Faurdal D."/>
            <person name="Vuksanovic O."/>
            <person name="Mourched A.-S."/>
            <person name="Charusanti P."/>
            <person name="Shaw S."/>
            <person name="Blin K."/>
            <person name="Weber T."/>
        </authorList>
    </citation>
    <scope>NUCLEOTIDE SEQUENCE</scope>
    <source>
        <strain evidence="2">NBC_00060</strain>
    </source>
</reference>
<gene>
    <name evidence="2" type="ORF">OHV25_00630</name>
    <name evidence="3" type="ORF">OHV25_39210</name>
</gene>
<feature type="region of interest" description="Disordered" evidence="1">
    <location>
        <begin position="178"/>
        <end position="244"/>
    </location>
</feature>
<name>A0AAU2GQ90_9ACTN</name>
<accession>A0AAU2GQ90</accession>
<evidence type="ECO:0008006" key="4">
    <source>
        <dbReference type="Google" id="ProtNLM"/>
    </source>
</evidence>
<dbReference type="EMBL" id="CP108253">
    <property type="protein sequence ID" value="WTU45165.1"/>
    <property type="molecule type" value="Genomic_DNA"/>
</dbReference>
<sequence>MYVMRPANYADEKGITQVIVDRCTHLADRRRIRHARDAVHSLLTRHPTASDQLWVFTDETAAPHPGSRSHDAPIVGCLTLTARLPHTPLWTPTEHAEACLSLEHLYTHPAPEHRRVGWMMTCCALDHVARTFPRAHWVRCAVPHTRLLHHLREQWGWEHVRSGPGQDGTDVHLLQHRPEAKPGLPTLIATGHPAPKKESRDSPGSIRTGPRTAPGIERSPPPGSLLLCPTTISARRQENSSSPR</sequence>
<proteinExistence type="predicted"/>
<feature type="compositionally biased region" description="Polar residues" evidence="1">
    <location>
        <begin position="230"/>
        <end position="244"/>
    </location>
</feature>
<protein>
    <recommendedName>
        <fullName evidence="4">N-acetyltransferase</fullName>
    </recommendedName>
</protein>
<evidence type="ECO:0000313" key="2">
    <source>
        <dbReference type="EMBL" id="WTU38193.1"/>
    </source>
</evidence>